<dbReference type="Pfam" id="PF11429">
    <property type="entry name" value="Colicin_D"/>
    <property type="match status" value="1"/>
</dbReference>
<comment type="subcellular location">
    <subcellularLocation>
        <location evidence="1">Secreted</location>
    </subcellularLocation>
</comment>
<evidence type="ECO:0000259" key="8">
    <source>
        <dbReference type="Pfam" id="PF12256"/>
    </source>
</evidence>
<dbReference type="InterPro" id="IPR037178">
    <property type="entry name" value="ColicinD_C_sf"/>
</dbReference>
<name>A0A829Y9D1_9GAMM</name>
<dbReference type="Proteomes" id="UP000445000">
    <property type="component" value="Unassembled WGS sequence"/>
</dbReference>
<dbReference type="Pfam" id="PF13517">
    <property type="entry name" value="FG-GAP_3"/>
    <property type="match status" value="1"/>
</dbReference>
<feature type="domain" description="Insecticide toxin TcdB middle/N-terminal" evidence="8">
    <location>
        <begin position="1006"/>
        <end position="1157"/>
    </location>
</feature>
<dbReference type="GO" id="GO:0005737">
    <property type="term" value="C:cytoplasm"/>
    <property type="evidence" value="ECO:0007669"/>
    <property type="project" value="InterPro"/>
</dbReference>
<keyword evidence="4" id="KW-0843">Virulence</keyword>
<evidence type="ECO:0000256" key="4">
    <source>
        <dbReference type="ARBA" id="ARBA00023026"/>
    </source>
</evidence>
<keyword evidence="2" id="KW-0964">Secreted</keyword>
<accession>A0A829Y9D1</accession>
<dbReference type="InterPro" id="IPR028994">
    <property type="entry name" value="Integrin_alpha_N"/>
</dbReference>
<dbReference type="InterPro" id="IPR038233">
    <property type="entry name" value="Colicin_D/E5_nuclease"/>
</dbReference>
<evidence type="ECO:0000256" key="6">
    <source>
        <dbReference type="SAM" id="SignalP"/>
    </source>
</evidence>
<evidence type="ECO:0000313" key="10">
    <source>
        <dbReference type="Proteomes" id="UP000445000"/>
    </source>
</evidence>
<feature type="compositionally biased region" description="Low complexity" evidence="5">
    <location>
        <begin position="1189"/>
        <end position="1203"/>
    </location>
</feature>
<dbReference type="SUPFAM" id="SSF69318">
    <property type="entry name" value="Integrin alpha N-terminal domain"/>
    <property type="match status" value="3"/>
</dbReference>
<dbReference type="SUPFAM" id="SSF102824">
    <property type="entry name" value="Colicin D/E5 nuclease domain"/>
    <property type="match status" value="1"/>
</dbReference>
<dbReference type="Gene3D" id="2.40.128.340">
    <property type="match status" value="1"/>
</dbReference>
<proteinExistence type="predicted"/>
<dbReference type="InterPro" id="IPR024440">
    <property type="entry name" value="ColicinD_C"/>
</dbReference>
<feature type="signal peptide" evidence="6">
    <location>
        <begin position="1"/>
        <end position="26"/>
    </location>
</feature>
<feature type="region of interest" description="Disordered" evidence="5">
    <location>
        <begin position="1184"/>
        <end position="1203"/>
    </location>
</feature>
<dbReference type="InterPro" id="IPR050708">
    <property type="entry name" value="T6SS_VgrG/RHS"/>
</dbReference>
<dbReference type="InterPro" id="IPR003284">
    <property type="entry name" value="Sal_SpvB"/>
</dbReference>
<keyword evidence="10" id="KW-1185">Reference proteome</keyword>
<dbReference type="InterPro" id="IPR006530">
    <property type="entry name" value="YD"/>
</dbReference>
<dbReference type="Pfam" id="PF03534">
    <property type="entry name" value="SpvB"/>
    <property type="match status" value="1"/>
</dbReference>
<sequence>MEEGMNYFTRLLYLLLALVATPQVLAQTSMSAQDYAFIGVEYKPTPSLLYIGRDASKLSGTAALDNGFLTENVIYSRQSWASNYLGLQWSLEVYNFIYADFDGKNGPDILMQSKAGGASYLLLADSNQNFTGASQSFANPAFGLDWSEAKHKIIPGDFNGDGRADLFFQATSAAGDSAILFAASSGAPFSSSAWVYSWSDNGNPVEGLNWSTQAAVVHAADFNGDQKTDFFVQAKPKFVTIDFDVPFPVPTYPAEMSGIVLSYSTGSAPVFATADLLSRHERGVDWSPNNANVIVGYFNGDNRADILLQARRSGGTTYLLTTDGNTQLTNGVAMPGSQWSSTSSQLIPMGFPNGSGYSSGLIFQTLDAGGINQQATSIAAGVSPSFQRMYDTTGTYPGMAGVRLGGQPNISIDGEAQYTIPLDLPAGINGVAPRLAISYNHNSKAGQLGPRWDITGLSNITRCPKTFAQDGVTTGMTLTANDAYCLDGRRLRHVSGPYAQTNSTYRTEIETYSLVKVTGHNSYGPTAFEVRGKDGYIYEYGNTEQSRIATTLGGATITNTWALNRVSDRAGNAMEVTYDIESGHAYPARITYGGNQSRGIQPQVWIEFNDNPALGSDLPPSDVSWWFGGLAKYHYYLTSINISIEGSQQSLPWRTYNFQYATRGNGPDGRPLLSSIQECVYSGYESRLGCGSPTSVEWNVSSKGWGQSDASYSSGPWEAGVAGDINGDGYEDTYYVEMTGPTEWGDYSRFLRVRWGSATGPGASELVLPTDYGSGGLMFLPTDLDSDGRTDLLIMNYGTWYWLRYHNGAFVFTDTGVPTSGAIPSGPWGIWEMTDVDGDGYEDLVNIGGNQNQLRVRYHNHDGSAGFEGGTTTYNVGFNMVRIGAGQSMRAFGGIDVDGNGRGDLIAQASATNYTARVLYSTTSGFTVGETLNSVAVDIDANSDHCTDLVSNTQLWISKCMLSGASALNAPVTVPGLYATPLIHDWDGDGFEDRLYSNGGTLFVSRSTGTSFEQPVSTGVPYYGDQPVNATVLDMDGNGRRDIIYLDTGGQLRHQSNPNGRSELVTAITDGFGNFARFNYKSTAAGNCYTGSSTPPAANTHLRAVSIGMLVACGVEISDGNGSSYNLSFAYENARLNVQRRDFAGFSRRTVTDSRNSVATRVDLHQQFPYRGMVSSSRVSQGASIVSETTNSPTSLTYSSPTTGQQTSYPYVWQAVTNLREVTGVLANSVVARKTITVGLDSYGNPTSTSMSLLDLQTDSPLYNVTLSRSTAETIHNDAATWCLGRSNRTTFTESLGSSSRSHVTSRTVDYAACRVEDETIEPDSVATAAERLFIDYTYDPEDCGNLSSVRVDGLYADGTAMPSRTTQIGYNTASCRFPTSVTNPLNQTESFGFDDLLGVPRTHTDANQLQTVWDYDAFGRLKSETRPDQTSTHITYGSCANGQCGVTGARWQQTTAERDRDGLEIVRRMQALDSFDRPIFEQAQRATGPSSGSLSNVRKTYDAFGRLSTESVPYSAGGNGAQRYLYDLLGRVTRSELLRADNTIDRYTELTYAGHKVSIRNPRGHTTQRFFDLFGQLRKVVDPSPGGTTEYSYSFDSAGLLVTSAIDNAGNVLTSKTNRRGFKLEQSDPDAGVWQYRYTSFGELTRQIDAKNQQVDFTYDPLSRMKTRTEPETPGVLTQWNWGASAAFKNIGQMESVTAAGGYIESYTYDGYGRPNHVTYNYGADGSYDIDVGYNAAGLLDTLTYPASSGANRFRAKYSYLYGQQVQVKDDYANTTLWTLANTNDRGQVTQETFGNGQQIVTGFDALTGLVSSVSSGVAGSTTNRQNLSYQWDPNGNLESRTDLNRSNLNETFTYDALDRLQNVYRLGVQTLSLSVNAIGNITQKSDFSASTYDYSTAQAGCNYYSHSQPHAVRRVGTASYCYDQNGNMTSRAGSAISWTSFNMPNVINGSGGASSTFTYAPDRSRRKQVATYSGGGETTIYVAGLFEKVTSGTTTYFRHHVAAGRGTVIHSRLANGTSQNYYVSPDHLGSSSLITDASGNVIVDQSFDAFGKRRSADWLSALTTSELQSMANATRHGFTGHEHLDNLGLIHMNGRVQDPGLGRFISADPFIFSPGSSQGLNRYSYVGNNPLSMIDPSGFAEVCVSTDVEVTVCAPGFNDQPVNSAIFGGGGGSGGDGMSAGQAAAAILETVVVHANVKLTNVSAYSIAADGRMSSVTVTELGWIDRPAPRSSNPFTRFGEPGSFAASGAYEFVSDPDISDQAKVSTAAVALTVATLGLTAELMPLAAAPLAFGLEVQGIADGMPARFGSVGAAVNRSIAFNQAQLEAKFAKHAADFGVTLPRGRQGFAAFRQALQDHIDNPATVAIPGTYRWKDEVTHFYNPNTGLNVIRDENMNFVSGWSLSPRQIQDLLGQSNVW</sequence>
<organism evidence="9 10">
    <name type="scientific">Steroidobacter agaridevorans</name>
    <dbReference type="NCBI Taxonomy" id="2695856"/>
    <lineage>
        <taxon>Bacteria</taxon>
        <taxon>Pseudomonadati</taxon>
        <taxon>Pseudomonadota</taxon>
        <taxon>Gammaproteobacteria</taxon>
        <taxon>Steroidobacterales</taxon>
        <taxon>Steroidobacteraceae</taxon>
        <taxon>Steroidobacter</taxon>
    </lineage>
</organism>
<evidence type="ECO:0000256" key="1">
    <source>
        <dbReference type="ARBA" id="ARBA00004613"/>
    </source>
</evidence>
<dbReference type="Gene3D" id="3.10.450.200">
    <property type="match status" value="1"/>
</dbReference>
<dbReference type="InterPro" id="IPR022385">
    <property type="entry name" value="Rhs_assc_core"/>
</dbReference>
<dbReference type="NCBIfam" id="TIGR03696">
    <property type="entry name" value="Rhs_assc_core"/>
    <property type="match status" value="1"/>
</dbReference>
<dbReference type="PANTHER" id="PTHR32305">
    <property type="match status" value="1"/>
</dbReference>
<dbReference type="Gene3D" id="2.180.10.10">
    <property type="entry name" value="RHS repeat-associated core"/>
    <property type="match status" value="2"/>
</dbReference>
<feature type="domain" description="Colicin D C-terminal" evidence="7">
    <location>
        <begin position="2326"/>
        <end position="2410"/>
    </location>
</feature>
<evidence type="ECO:0000256" key="3">
    <source>
        <dbReference type="ARBA" id="ARBA00022729"/>
    </source>
</evidence>
<feature type="chain" id="PRO_5033023574" description="Insecticide toxin TcdB middle/N-terminal domain-containing protein" evidence="6">
    <location>
        <begin position="27"/>
        <end position="2419"/>
    </location>
</feature>
<dbReference type="PANTHER" id="PTHR32305:SF15">
    <property type="entry name" value="PROTEIN RHSA-RELATED"/>
    <property type="match status" value="1"/>
</dbReference>
<dbReference type="GO" id="GO:0005576">
    <property type="term" value="C:extracellular region"/>
    <property type="evidence" value="ECO:0007669"/>
    <property type="project" value="UniProtKB-SubCell"/>
</dbReference>
<reference evidence="10" key="1">
    <citation type="submission" date="2020-01" db="EMBL/GenBank/DDBJ databases">
        <title>'Steroidobacter agaridevorans' sp. nov., agar-degrading bacteria isolated from rhizosphere soils.</title>
        <authorList>
            <person name="Ikenaga M."/>
            <person name="Kataoka M."/>
            <person name="Murouchi A."/>
            <person name="Katsuragi S."/>
            <person name="Sakai M."/>
        </authorList>
    </citation>
    <scope>NUCLEOTIDE SEQUENCE [LARGE SCALE GENOMIC DNA]</scope>
    <source>
        <strain evidence="10">YU21-B</strain>
    </source>
</reference>
<evidence type="ECO:0000259" key="7">
    <source>
        <dbReference type="Pfam" id="PF11429"/>
    </source>
</evidence>
<evidence type="ECO:0000256" key="2">
    <source>
        <dbReference type="ARBA" id="ARBA00022525"/>
    </source>
</evidence>
<dbReference type="InterPro" id="IPR013517">
    <property type="entry name" value="FG-GAP"/>
</dbReference>
<evidence type="ECO:0000256" key="5">
    <source>
        <dbReference type="SAM" id="MobiDB-lite"/>
    </source>
</evidence>
<gene>
    <name evidence="9" type="ORF">GCM10011487_16450</name>
</gene>
<evidence type="ECO:0000313" key="9">
    <source>
        <dbReference type="EMBL" id="GFE79645.1"/>
    </source>
</evidence>
<evidence type="ECO:0008006" key="11">
    <source>
        <dbReference type="Google" id="ProtNLM"/>
    </source>
</evidence>
<dbReference type="EMBL" id="BLJN01000001">
    <property type="protein sequence ID" value="GFE79645.1"/>
    <property type="molecule type" value="Genomic_DNA"/>
</dbReference>
<dbReference type="NCBIfam" id="TIGR01643">
    <property type="entry name" value="YD_repeat_2x"/>
    <property type="match status" value="1"/>
</dbReference>
<keyword evidence="3 6" id="KW-0732">Signal</keyword>
<protein>
    <recommendedName>
        <fullName evidence="11">Insecticide toxin TcdB middle/N-terminal domain-containing protein</fullName>
    </recommendedName>
</protein>
<dbReference type="InterPro" id="IPR022045">
    <property type="entry name" value="TcdB_toxin_mid/N"/>
</dbReference>
<dbReference type="Pfam" id="PF12256">
    <property type="entry name" value="TcdB_toxin_midN"/>
    <property type="match status" value="1"/>
</dbReference>
<comment type="caution">
    <text evidence="9">The sequence shown here is derived from an EMBL/GenBank/DDBJ whole genome shotgun (WGS) entry which is preliminary data.</text>
</comment>
<dbReference type="GO" id="GO:0004540">
    <property type="term" value="F:RNA nuclease activity"/>
    <property type="evidence" value="ECO:0007669"/>
    <property type="project" value="InterPro"/>
</dbReference>